<dbReference type="RefSeq" id="WP_044333240.1">
    <property type="nucleotide sequence ID" value="NZ_CP010836.1"/>
</dbReference>
<dbReference type="InterPro" id="IPR011008">
    <property type="entry name" value="Dimeric_a/b-barrel"/>
</dbReference>
<dbReference type="PANTHER" id="PTHR41521">
    <property type="match status" value="1"/>
</dbReference>
<protein>
    <recommendedName>
        <fullName evidence="1">DUF1330 domain-containing protein</fullName>
    </recommendedName>
</protein>
<dbReference type="AlphaFoldDB" id="A0A7U4J9T4"/>
<dbReference type="InterPro" id="IPR010753">
    <property type="entry name" value="DUF1330"/>
</dbReference>
<name>A0A7U4J9T4_9SPHN</name>
<reference evidence="2 3" key="1">
    <citation type="journal article" date="2015" name="Int. J. Syst. Evol. Microbiol.">
        <title>Sphingomonas hengshuiensis sp. nov., isolated from lake wetland.</title>
        <authorList>
            <person name="Wei S."/>
            <person name="Wang T."/>
            <person name="Liu H."/>
            <person name="Zhang C."/>
            <person name="Guo J."/>
            <person name="Wang Q."/>
            <person name="Liang K."/>
            <person name="Zhang Z."/>
        </authorList>
    </citation>
    <scope>NUCLEOTIDE SEQUENCE [LARGE SCALE GENOMIC DNA]</scope>
    <source>
        <strain evidence="2 3">WHSC-8</strain>
    </source>
</reference>
<proteinExistence type="predicted"/>
<gene>
    <name evidence="2" type="ORF">TS85_14900</name>
</gene>
<reference evidence="2 3" key="2">
    <citation type="submission" date="2015-02" db="EMBL/GenBank/DDBJ databases">
        <title>The complete genome of Sphingomonas hengshuiensis sp. WHSC-8 isolated from soil of Hengshui Lake.</title>
        <authorList>
            <person name="Wei S."/>
            <person name="Guo J."/>
            <person name="Su C."/>
            <person name="Wu R."/>
            <person name="Zhang Z."/>
            <person name="Liang K."/>
            <person name="Li H."/>
            <person name="Wang T."/>
            <person name="Liu H."/>
            <person name="Zhang C."/>
            <person name="Li Z."/>
            <person name="Wang Q."/>
            <person name="Meng J."/>
        </authorList>
    </citation>
    <scope>NUCLEOTIDE SEQUENCE [LARGE SCALE GENOMIC DNA]</scope>
    <source>
        <strain evidence="2 3">WHSC-8</strain>
    </source>
</reference>
<accession>A0A7U4J9T4</accession>
<keyword evidence="3" id="KW-1185">Reference proteome</keyword>
<dbReference type="KEGG" id="sphi:TS85_14900"/>
<dbReference type="SUPFAM" id="SSF54909">
    <property type="entry name" value="Dimeric alpha+beta barrel"/>
    <property type="match status" value="1"/>
</dbReference>
<dbReference type="Proteomes" id="UP000032300">
    <property type="component" value="Chromosome"/>
</dbReference>
<evidence type="ECO:0000259" key="1">
    <source>
        <dbReference type="Pfam" id="PF07045"/>
    </source>
</evidence>
<feature type="domain" description="DUF1330" evidence="1">
    <location>
        <begin position="3"/>
        <end position="94"/>
    </location>
</feature>
<sequence>MAAYLVATVTITDPAPFAEYARGIAGLAERFGGEAVVKGIVTDFVEGSGDPQERVVVTRFPDMASARGYLDSPEYGAAKAHREGAATATIRLIDAPA</sequence>
<evidence type="ECO:0000313" key="3">
    <source>
        <dbReference type="Proteomes" id="UP000032300"/>
    </source>
</evidence>
<organism evidence="2 3">
    <name type="scientific">Sphingomonas hengshuiensis</name>
    <dbReference type="NCBI Taxonomy" id="1609977"/>
    <lineage>
        <taxon>Bacteria</taxon>
        <taxon>Pseudomonadati</taxon>
        <taxon>Pseudomonadota</taxon>
        <taxon>Alphaproteobacteria</taxon>
        <taxon>Sphingomonadales</taxon>
        <taxon>Sphingomonadaceae</taxon>
        <taxon>Sphingomonas</taxon>
    </lineage>
</organism>
<evidence type="ECO:0000313" key="2">
    <source>
        <dbReference type="EMBL" id="AJP72787.1"/>
    </source>
</evidence>
<dbReference type="PANTHER" id="PTHR41521:SF4">
    <property type="entry name" value="BLR0684 PROTEIN"/>
    <property type="match status" value="1"/>
</dbReference>
<dbReference type="EMBL" id="CP010836">
    <property type="protein sequence ID" value="AJP72787.1"/>
    <property type="molecule type" value="Genomic_DNA"/>
</dbReference>
<dbReference type="Gene3D" id="3.30.70.100">
    <property type="match status" value="1"/>
</dbReference>
<dbReference type="Pfam" id="PF07045">
    <property type="entry name" value="DUF1330"/>
    <property type="match status" value="1"/>
</dbReference>